<name>A0AA47N3R0_MERPO</name>
<dbReference type="EMBL" id="JAOPHQ010001158">
    <property type="protein sequence ID" value="KAK0151853.1"/>
    <property type="molecule type" value="Genomic_DNA"/>
</dbReference>
<dbReference type="AlphaFoldDB" id="A0AA47N3R0"/>
<dbReference type="PANTHER" id="PTHR34761:SF1">
    <property type="entry name" value="NUCLEOLUS AND NEURAL PROGENITOR PROTEIN"/>
    <property type="match status" value="1"/>
</dbReference>
<dbReference type="GO" id="GO:0045747">
    <property type="term" value="P:positive regulation of Notch signaling pathway"/>
    <property type="evidence" value="ECO:0007669"/>
    <property type="project" value="TreeGrafter"/>
</dbReference>
<evidence type="ECO:0000313" key="3">
    <source>
        <dbReference type="EMBL" id="KAK0151853.1"/>
    </source>
</evidence>
<feature type="transmembrane region" description="Helical" evidence="1">
    <location>
        <begin position="169"/>
        <end position="187"/>
    </location>
</feature>
<protein>
    <submittedName>
        <fullName evidence="3">Nucleolus and neural progenitor protein</fullName>
    </submittedName>
</protein>
<dbReference type="InterPro" id="IPR027951">
    <property type="entry name" value="Nepro_N"/>
</dbReference>
<dbReference type="GO" id="GO:0005634">
    <property type="term" value="C:nucleus"/>
    <property type="evidence" value="ECO:0007669"/>
    <property type="project" value="TreeGrafter"/>
</dbReference>
<keyword evidence="1" id="KW-0812">Transmembrane</keyword>
<dbReference type="InterPro" id="IPR052835">
    <property type="entry name" value="Nepro"/>
</dbReference>
<organism evidence="3 4">
    <name type="scientific">Merluccius polli</name>
    <name type="common">Benguela hake</name>
    <name type="synonym">Merluccius cadenati</name>
    <dbReference type="NCBI Taxonomy" id="89951"/>
    <lineage>
        <taxon>Eukaryota</taxon>
        <taxon>Metazoa</taxon>
        <taxon>Chordata</taxon>
        <taxon>Craniata</taxon>
        <taxon>Vertebrata</taxon>
        <taxon>Euteleostomi</taxon>
        <taxon>Actinopterygii</taxon>
        <taxon>Neopterygii</taxon>
        <taxon>Teleostei</taxon>
        <taxon>Neoteleostei</taxon>
        <taxon>Acanthomorphata</taxon>
        <taxon>Zeiogadaria</taxon>
        <taxon>Gadariae</taxon>
        <taxon>Gadiformes</taxon>
        <taxon>Gadoidei</taxon>
        <taxon>Merlucciidae</taxon>
        <taxon>Merluccius</taxon>
    </lineage>
</organism>
<accession>A0AA47N3R0</accession>
<keyword evidence="1" id="KW-1133">Transmembrane helix</keyword>
<keyword evidence="4" id="KW-1185">Reference proteome</keyword>
<evidence type="ECO:0000259" key="2">
    <source>
        <dbReference type="Pfam" id="PF14780"/>
    </source>
</evidence>
<proteinExistence type="predicted"/>
<dbReference type="Pfam" id="PF14780">
    <property type="entry name" value="NEPRO_N"/>
    <property type="match status" value="1"/>
</dbReference>
<keyword evidence="1" id="KW-0472">Membrane</keyword>
<reference evidence="3" key="1">
    <citation type="journal article" date="2023" name="Front. Mar. Sci.">
        <title>A new Merluccius polli reference genome to investigate the effects of global change in West African waters.</title>
        <authorList>
            <person name="Mateo J.L."/>
            <person name="Blanco-Fernandez C."/>
            <person name="Garcia-Vazquez E."/>
            <person name="Machado-Schiaffino G."/>
        </authorList>
    </citation>
    <scope>NUCLEOTIDE SEQUENCE</scope>
    <source>
        <strain evidence="3">C29</strain>
        <tissue evidence="3">Fin</tissue>
    </source>
</reference>
<evidence type="ECO:0000256" key="1">
    <source>
        <dbReference type="SAM" id="Phobius"/>
    </source>
</evidence>
<feature type="domain" description="Nucleolus and neural progenitor protein-like N-terminal" evidence="2">
    <location>
        <begin position="6"/>
        <end position="199"/>
    </location>
</feature>
<dbReference type="Proteomes" id="UP001174136">
    <property type="component" value="Unassembled WGS sequence"/>
</dbReference>
<gene>
    <name evidence="3" type="primary">nepro_1</name>
    <name evidence="3" type="ORF">N1851_006777</name>
</gene>
<comment type="caution">
    <text evidence="3">The sequence shown here is derived from an EMBL/GenBank/DDBJ whole genome shotgun (WGS) entry which is preliminary data.</text>
</comment>
<evidence type="ECO:0000313" key="4">
    <source>
        <dbReference type="Proteomes" id="UP001174136"/>
    </source>
</evidence>
<sequence length="350" mass="38685">MAEQMWNKVNIPFPSAAASVRVRRGVIIGTKINLLMKNIDKVMALLGSNILQTEIRVLYELLFVCKNNHGTNLTFRALKQVEQCINRLQEMKLDVVILDLLQMCPTQLQRSPGLHAAEYGVPSQPMLEWTSLKVLGAARLLTCVMDYCSRSFMYPSGLRARQQLKQDEFIVLSVVITSMVSRLWVYFRALLYGLAPLYRLILGLLAAVSHAKPMPFLTGYPLPKSLTEFLGLSPLQLKGLDDAGSSTSCAAQKQQTIPGNKLSEDVGVALQRGAHSIPMEKSAGRPGRGFPCTGRISCHFQKYGNPPEGYDRMVAEDLSALNWQATGEKETSVSHRPGSILWWHLGAGAG</sequence>
<dbReference type="PANTHER" id="PTHR34761">
    <property type="entry name" value="NUCLEOLUS AND NEURAL PROGENITOR PROTEIN"/>
    <property type="match status" value="1"/>
</dbReference>